<evidence type="ECO:0000313" key="2">
    <source>
        <dbReference type="Proteomes" id="UP001497602"/>
    </source>
</evidence>
<dbReference type="Proteomes" id="UP001497602">
    <property type="component" value="Unassembled WGS sequence"/>
</dbReference>
<dbReference type="RefSeq" id="WP_348702313.1">
    <property type="nucleotide sequence ID" value="NZ_CAXIYA010000002.1"/>
</dbReference>
<proteinExistence type="predicted"/>
<name>A0ABM9PII8_9FLAO</name>
<gene>
    <name evidence="1" type="ORF">T190115A13A_150004</name>
</gene>
<reference evidence="1 2" key="1">
    <citation type="submission" date="2024-05" db="EMBL/GenBank/DDBJ databases">
        <authorList>
            <person name="Duchaud E."/>
        </authorList>
    </citation>
    <scope>NUCLEOTIDE SEQUENCE [LARGE SCALE GENOMIC DNA]</scope>
    <source>
        <strain evidence="1">Ena-SAMPLE-TAB-13-05-2024-13:56:06:370-140305</strain>
    </source>
</reference>
<evidence type="ECO:0000313" key="1">
    <source>
        <dbReference type="EMBL" id="CAL2105373.1"/>
    </source>
</evidence>
<sequence>MRFLLRKKRKFRVRKVIKRYSYLPFYHKGSLFWLTRIEIEKSFNGISMRTINVQKI</sequence>
<protein>
    <submittedName>
        <fullName evidence="1">Uncharacterized protein</fullName>
    </submittedName>
</protein>
<dbReference type="EMBL" id="CAXJRC010000006">
    <property type="protein sequence ID" value="CAL2105373.1"/>
    <property type="molecule type" value="Genomic_DNA"/>
</dbReference>
<organism evidence="1 2">
    <name type="scientific">Tenacibaculum vairaonense</name>
    <dbReference type="NCBI Taxonomy" id="3137860"/>
    <lineage>
        <taxon>Bacteria</taxon>
        <taxon>Pseudomonadati</taxon>
        <taxon>Bacteroidota</taxon>
        <taxon>Flavobacteriia</taxon>
        <taxon>Flavobacteriales</taxon>
        <taxon>Flavobacteriaceae</taxon>
        <taxon>Tenacibaculum</taxon>
    </lineage>
</organism>
<accession>A0ABM9PII8</accession>
<keyword evidence="2" id="KW-1185">Reference proteome</keyword>
<comment type="caution">
    <text evidence="1">The sequence shown here is derived from an EMBL/GenBank/DDBJ whole genome shotgun (WGS) entry which is preliminary data.</text>
</comment>